<dbReference type="EMBL" id="SHOA02000017">
    <property type="protein sequence ID" value="TDH67941.1"/>
    <property type="molecule type" value="Genomic_DNA"/>
</dbReference>
<evidence type="ECO:0000256" key="2">
    <source>
        <dbReference type="ARBA" id="ARBA00022525"/>
    </source>
</evidence>
<keyword evidence="5" id="KW-0443">Lipid metabolism</keyword>
<dbReference type="Pfam" id="PF24708">
    <property type="entry name" value="Lip_C"/>
    <property type="match status" value="1"/>
</dbReference>
<dbReference type="OrthoDB" id="206848at2759"/>
<keyword evidence="3 6" id="KW-0732">Signal</keyword>
<dbReference type="PANTHER" id="PTHR34043:SF3">
    <property type="entry name" value="ALPHA_BETA-HYDROLASES SUPERFAMILY PROTEIN"/>
    <property type="match status" value="1"/>
</dbReference>
<evidence type="ECO:0000256" key="6">
    <source>
        <dbReference type="SAM" id="SignalP"/>
    </source>
</evidence>
<dbReference type="GO" id="GO:0016787">
    <property type="term" value="F:hydrolase activity"/>
    <property type="evidence" value="ECO:0007669"/>
    <property type="project" value="UniProtKB-KW"/>
</dbReference>
<dbReference type="KEGG" id="blac:94353285"/>
<protein>
    <recommendedName>
        <fullName evidence="7">Lipase-like C-terminal domain-containing protein</fullName>
    </recommendedName>
</protein>
<comment type="subcellular location">
    <subcellularLocation>
        <location evidence="1">Secreted</location>
    </subcellularLocation>
</comment>
<evidence type="ECO:0000256" key="3">
    <source>
        <dbReference type="ARBA" id="ARBA00022729"/>
    </source>
</evidence>
<feature type="signal peptide" evidence="6">
    <location>
        <begin position="1"/>
        <end position="20"/>
    </location>
</feature>
<dbReference type="GO" id="GO:0006629">
    <property type="term" value="P:lipid metabolic process"/>
    <property type="evidence" value="ECO:0007669"/>
    <property type="project" value="UniProtKB-KW"/>
</dbReference>
<dbReference type="InterPro" id="IPR029058">
    <property type="entry name" value="AB_hydrolase_fold"/>
</dbReference>
<feature type="chain" id="PRO_5037377303" description="Lipase-like C-terminal domain-containing protein" evidence="6">
    <location>
        <begin position="21"/>
        <end position="555"/>
    </location>
</feature>
<dbReference type="InterPro" id="IPR056304">
    <property type="entry name" value="Lip-like_C"/>
</dbReference>
<evidence type="ECO:0000256" key="4">
    <source>
        <dbReference type="ARBA" id="ARBA00022801"/>
    </source>
</evidence>
<dbReference type="Gene3D" id="3.40.50.1820">
    <property type="entry name" value="alpha/beta hydrolase"/>
    <property type="match status" value="2"/>
</dbReference>
<evidence type="ECO:0000259" key="7">
    <source>
        <dbReference type="Pfam" id="PF24708"/>
    </source>
</evidence>
<accession>A0A976FJT2</accession>
<dbReference type="RefSeq" id="XP_067817440.1">
    <property type="nucleotide sequence ID" value="XM_067967614.1"/>
</dbReference>
<evidence type="ECO:0000256" key="5">
    <source>
        <dbReference type="ARBA" id="ARBA00023098"/>
    </source>
</evidence>
<feature type="domain" description="Lipase-like C-terminal" evidence="7">
    <location>
        <begin position="22"/>
        <end position="312"/>
    </location>
</feature>
<dbReference type="SUPFAM" id="SSF53474">
    <property type="entry name" value="alpha/beta-Hydrolases"/>
    <property type="match status" value="1"/>
</dbReference>
<reference evidence="8 9" key="1">
    <citation type="journal article" date="2021" name="Genome Biol.">
        <title>AFLAP: assembly-free linkage analysis pipeline using k-mers from genome sequencing data.</title>
        <authorList>
            <person name="Fletcher K."/>
            <person name="Zhang L."/>
            <person name="Gil J."/>
            <person name="Han R."/>
            <person name="Cavanaugh K."/>
            <person name="Michelmore R."/>
        </authorList>
    </citation>
    <scope>NUCLEOTIDE SEQUENCE [LARGE SCALE GENOMIC DNA]</scope>
    <source>
        <strain evidence="8 9">SF5</strain>
    </source>
</reference>
<dbReference type="GO" id="GO:0005576">
    <property type="term" value="C:extracellular region"/>
    <property type="evidence" value="ECO:0007669"/>
    <property type="project" value="UniProtKB-SubCell"/>
</dbReference>
<dbReference type="GeneID" id="94353285"/>
<dbReference type="Proteomes" id="UP000294530">
    <property type="component" value="Unassembled WGS sequence"/>
</dbReference>
<evidence type="ECO:0000313" key="8">
    <source>
        <dbReference type="EMBL" id="TDH67941.1"/>
    </source>
</evidence>
<keyword evidence="4" id="KW-0378">Hydrolase</keyword>
<name>A0A976FJT2_BRELC</name>
<keyword evidence="9" id="KW-1185">Reference proteome</keyword>
<gene>
    <name evidence="8" type="ORF">CCR75_009575</name>
</gene>
<dbReference type="AlphaFoldDB" id="A0A976FJT2"/>
<proteinExistence type="predicted"/>
<dbReference type="PANTHER" id="PTHR34043">
    <property type="entry name" value="ALPHA/BETA-HYDROLASES SUPERFAMILY PROTEIN"/>
    <property type="match status" value="1"/>
</dbReference>
<evidence type="ECO:0000256" key="1">
    <source>
        <dbReference type="ARBA" id="ARBA00004613"/>
    </source>
</evidence>
<evidence type="ECO:0000313" key="9">
    <source>
        <dbReference type="Proteomes" id="UP000294530"/>
    </source>
</evidence>
<keyword evidence="2" id="KW-0964">Secreted</keyword>
<comment type="caution">
    <text evidence="8">The sequence shown here is derived from an EMBL/GenBank/DDBJ whole genome shotgun (WGS) entry which is preliminary data.</text>
</comment>
<sequence length="555" mass="60914">MLTLFSFALLALSIVVPAHASNRFPIILVHGFTGWGRDELNGFRYWGGLQGDFETKLNDQGYTVYTAAVGPFSSNWDRACELYAVIKGGQVDYGQKHSTTYNHFRYGRNYTGLYPQWGTTNSDGSVNKVHLVGHSMGGQTIRMLAQMLAYGTTGAPTVEDRLSHPLFKGGKKWVHSITTISTPNQGTTLSDGFSVIGNSVKNLAAGLANVMGLVGDSVSLIYDAKMDQWGISPKKSNESISLYLDRVFSSPIFARGFRDISLWSLSTGGAKEEAAWVTTLSDVYYYSYSNVDTFETLDILLRKVSLPNLFTMSLPLRPFGFFLGGRPIFARGFRDISLWSLSTGGAKEEATWVTTLSDVYYYSYSNVDTFETLDILLRKVSLPNLFTMSLPLRPLGFFLGGRYTADQLRLPTAWQPNDGVVNTISMANDGIGTSVPFSGISLPGKWNEMPQLQRLDHLAIIGVTIRSQVLDLYTGHAALLYALPDRADSSRRLADAPKAAAQLHAAISNLNAASTSLNTTSDLALLCQNPANTYQQRYCANTINLRPHGVSKIKA</sequence>
<organism evidence="8 9">
    <name type="scientific">Bremia lactucae</name>
    <name type="common">Lettuce downy mildew</name>
    <dbReference type="NCBI Taxonomy" id="4779"/>
    <lineage>
        <taxon>Eukaryota</taxon>
        <taxon>Sar</taxon>
        <taxon>Stramenopiles</taxon>
        <taxon>Oomycota</taxon>
        <taxon>Peronosporomycetes</taxon>
        <taxon>Peronosporales</taxon>
        <taxon>Peronosporaceae</taxon>
        <taxon>Bremia</taxon>
    </lineage>
</organism>